<dbReference type="GO" id="GO:0016301">
    <property type="term" value="F:kinase activity"/>
    <property type="evidence" value="ECO:0007669"/>
    <property type="project" value="UniProtKB-KW"/>
</dbReference>
<name>A0A3G5AFY1_9VIRU</name>
<dbReference type="EMBL" id="MK072442">
    <property type="protein sequence ID" value="AYV85181.1"/>
    <property type="molecule type" value="Genomic_DNA"/>
</dbReference>
<dbReference type="Gene3D" id="1.10.510.10">
    <property type="entry name" value="Transferase(Phosphotransferase) domain 1"/>
    <property type="match status" value="1"/>
</dbReference>
<keyword evidence="1" id="KW-0808">Transferase</keyword>
<gene>
    <name evidence="1" type="ORF">Satyrvirus6_13</name>
</gene>
<dbReference type="InterPro" id="IPR011009">
    <property type="entry name" value="Kinase-like_dom_sf"/>
</dbReference>
<organism evidence="1">
    <name type="scientific">Satyrvirus sp</name>
    <dbReference type="NCBI Taxonomy" id="2487771"/>
    <lineage>
        <taxon>Viruses</taxon>
        <taxon>Varidnaviria</taxon>
        <taxon>Bamfordvirae</taxon>
        <taxon>Nucleocytoviricota</taxon>
        <taxon>Megaviricetes</taxon>
        <taxon>Imitervirales</taxon>
        <taxon>Mimiviridae</taxon>
        <taxon>Megamimivirinae</taxon>
    </lineage>
</organism>
<protein>
    <submittedName>
        <fullName evidence="1">Putative serine/threonine-protein kinase</fullName>
    </submittedName>
</protein>
<evidence type="ECO:0000313" key="1">
    <source>
        <dbReference type="EMBL" id="AYV85181.1"/>
    </source>
</evidence>
<reference evidence="1" key="1">
    <citation type="submission" date="2018-10" db="EMBL/GenBank/DDBJ databases">
        <title>Hidden diversity of soil giant viruses.</title>
        <authorList>
            <person name="Schulz F."/>
            <person name="Alteio L."/>
            <person name="Goudeau D."/>
            <person name="Ryan E.M."/>
            <person name="Malmstrom R.R."/>
            <person name="Blanchard J."/>
            <person name="Woyke T."/>
        </authorList>
    </citation>
    <scope>NUCLEOTIDE SEQUENCE</scope>
    <source>
        <strain evidence="1">SAV1</strain>
    </source>
</reference>
<dbReference type="SUPFAM" id="SSF56112">
    <property type="entry name" value="Protein kinase-like (PK-like)"/>
    <property type="match status" value="1"/>
</dbReference>
<keyword evidence="1" id="KW-0418">Kinase</keyword>
<sequence length="433" mass="49906">MDISSDNLDNAVITVPPTAIEPTIEPVIEPVNESTNKQINEESLSIVTKPKTKKSVSFCVPLKSDVSRNQNNIQLVKPSHNSNINLKTISNRIEYTKYILKIIKLDPVIDFNNNNQFFIDIPITKINIKHVFIKSNFGIKYYKNKYGYAFKARSKIDKNILFDISICTCPKYSAALQISKLLGNFIINRSTPSIAIPISSFYTKINDLYSWWPFETIDIRPHDDKKNGTALVYISEWCDCSLLELVTNSYFIIPKNFWDVIIFQILFTLDRIQIKYPTFRHNDLSISNIFVYTDKVVNSSKTYYNYIVGNKSFVVPNIGVQVRIKNFTHACIGSIVENSSINDLPELHISSNENKYYDINYFLNTLLLKSQKNNFQIPKEIDEFMYRVVPDKYCVGGKYCSMAGRLVVDDEYTTPYKILLTDPLFNKFGSMKN</sequence>
<proteinExistence type="predicted"/>
<accession>A0A3G5AFY1</accession>